<evidence type="ECO:0000256" key="1">
    <source>
        <dbReference type="SAM" id="MobiDB-lite"/>
    </source>
</evidence>
<feature type="compositionally biased region" description="Low complexity" evidence="1">
    <location>
        <begin position="156"/>
        <end position="169"/>
    </location>
</feature>
<feature type="region of interest" description="Disordered" evidence="1">
    <location>
        <begin position="264"/>
        <end position="308"/>
    </location>
</feature>
<dbReference type="EMBL" id="JBHUIJ010000004">
    <property type="protein sequence ID" value="MFD2236488.1"/>
    <property type="molecule type" value="Genomic_DNA"/>
</dbReference>
<keyword evidence="3" id="KW-1185">Reference proteome</keyword>
<feature type="compositionally biased region" description="Low complexity" evidence="1">
    <location>
        <begin position="133"/>
        <end position="146"/>
    </location>
</feature>
<reference evidence="3" key="1">
    <citation type="journal article" date="2019" name="Int. J. Syst. Evol. Microbiol.">
        <title>The Global Catalogue of Microorganisms (GCM) 10K type strain sequencing project: providing services to taxonomists for standard genome sequencing and annotation.</title>
        <authorList>
            <consortium name="The Broad Institute Genomics Platform"/>
            <consortium name="The Broad Institute Genome Sequencing Center for Infectious Disease"/>
            <person name="Wu L."/>
            <person name="Ma J."/>
        </authorList>
    </citation>
    <scope>NUCLEOTIDE SEQUENCE [LARGE SCALE GENOMIC DNA]</scope>
    <source>
        <strain evidence="3">ZS-35-S2</strain>
    </source>
</reference>
<sequence>MANRPRRPRSGGKPGETVAEPTEPVEAQAAAPSPEEETPAREEAPLGEPAAEVREPGAQEALPAQKEGGAVLPPPETQPASDDALVAQQAGSQAGGPRETEAEETTAEFAREEGLSGEPSRRHLGEFEDDEIVAAAAEPERVPAGASNVYHGDEASLPVSEEPPSSSSPGFGPLVGAGLLGAVLALAGSAALGYSGMFGSRPADEAVRYAAVGDVEQLSGDLSNLRETVEQLQSAQAAGGAGTSFASASDLAALSDRLAAAERTLQDGRSAEDAAGALQSADAATQAADQARQTAEAAQAAAGEATTRANEIGGRVDALDTRVSQFDTRIEAMEEANRQAGIALTAAGLKAAIDRGGPFMSELEAFASAGGGGEAVEGLRSYAAEGVPSREALLADWPQVERAIRATAAPAAGEASVGDQILSGLSSLVQVRSSGDAAAEGTGMDAVLSRMSAALRADDAAAWRAEWDTLDEAARSASSDFADRVDARRQAGTVVDEALTRATAAAGTQG</sequence>
<organism evidence="2 3">
    <name type="scientific">Aureimonas populi</name>
    <dbReference type="NCBI Taxonomy" id="1701758"/>
    <lineage>
        <taxon>Bacteria</taxon>
        <taxon>Pseudomonadati</taxon>
        <taxon>Pseudomonadota</taxon>
        <taxon>Alphaproteobacteria</taxon>
        <taxon>Hyphomicrobiales</taxon>
        <taxon>Aurantimonadaceae</taxon>
        <taxon>Aureimonas</taxon>
    </lineage>
</organism>
<comment type="caution">
    <text evidence="2">The sequence shown here is derived from an EMBL/GenBank/DDBJ whole genome shotgun (WGS) entry which is preliminary data.</text>
</comment>
<feature type="compositionally biased region" description="Basic residues" evidence="1">
    <location>
        <begin position="1"/>
        <end position="10"/>
    </location>
</feature>
<proteinExistence type="predicted"/>
<feature type="compositionally biased region" description="Basic and acidic residues" evidence="1">
    <location>
        <begin position="109"/>
        <end position="126"/>
    </location>
</feature>
<name>A0ABW5CKD4_9HYPH</name>
<feature type="compositionally biased region" description="Low complexity" evidence="1">
    <location>
        <begin position="273"/>
        <end position="308"/>
    </location>
</feature>
<dbReference type="Proteomes" id="UP001597371">
    <property type="component" value="Unassembled WGS sequence"/>
</dbReference>
<gene>
    <name evidence="2" type="ORF">ACFSKQ_03290</name>
</gene>
<feature type="region of interest" description="Disordered" evidence="1">
    <location>
        <begin position="1"/>
        <end position="169"/>
    </location>
</feature>
<dbReference type="RefSeq" id="WP_209737929.1">
    <property type="nucleotide sequence ID" value="NZ_CP072611.1"/>
</dbReference>
<accession>A0ABW5CKD4</accession>
<feature type="compositionally biased region" description="Low complexity" evidence="1">
    <location>
        <begin position="24"/>
        <end position="33"/>
    </location>
</feature>
<protein>
    <submittedName>
        <fullName evidence="2">COG4223 family protein</fullName>
    </submittedName>
</protein>
<evidence type="ECO:0000313" key="2">
    <source>
        <dbReference type="EMBL" id="MFD2236488.1"/>
    </source>
</evidence>
<evidence type="ECO:0000313" key="3">
    <source>
        <dbReference type="Proteomes" id="UP001597371"/>
    </source>
</evidence>